<dbReference type="Proteomes" id="UP000663193">
    <property type="component" value="Chromosome 14"/>
</dbReference>
<dbReference type="VEuPathDB" id="FungiDB:JI435_141310"/>
<name>A0A7U2FD69_PHANO</name>
<evidence type="ECO:0000256" key="1">
    <source>
        <dbReference type="SAM" id="MobiDB-lite"/>
    </source>
</evidence>
<sequence>MPKFARGGDIDLDEAYGTLLNDKHAAMRRNIRTKTYMNKSHHCEDPECGGGAPKAKCITKLHFAFCLAPVVDEEPDSPTFGEVVIHGERFPMISTTGCAEHPYIAEYNLDLKDARKDRAKYEIRWKKIFESFKLEYETSLAEKAEKAKAMKKMLGMTGHQRQTMRARLDSIEYQKRQKSEVASEKTEIWSDKHTDDIVSQQPKSQELVLLPILTATAETALVRADDKWLVMGEIVPAIAAVAPEDLQSILEPMWLHDELFAGTTNNKDSKGVPDDWNTILKTVEELELPEPTTLWLHDELFPEPDPSIMIPALGSDSLATAAPIAMEDPVAITDAPSRTQIHRKDAKVAKKQRAAVSRALKRTRLEDRLSQAEEQMALAHSLRRQKSLKKRTKNRTGLSRFA</sequence>
<feature type="compositionally biased region" description="Basic residues" evidence="1">
    <location>
        <begin position="381"/>
        <end position="394"/>
    </location>
</feature>
<proteinExistence type="predicted"/>
<dbReference type="OrthoDB" id="3682293at2759"/>
<feature type="region of interest" description="Disordered" evidence="1">
    <location>
        <begin position="377"/>
        <end position="402"/>
    </location>
</feature>
<reference evidence="3" key="1">
    <citation type="journal article" date="2021" name="BMC Genomics">
        <title>Chromosome-level genome assembly and manually-curated proteome of model necrotroph Parastagonospora nodorum Sn15 reveals a genome-wide trove of candidate effector homologs, and redundancy of virulence-related functions within an accessory chromosome.</title>
        <authorList>
            <person name="Bertazzoni S."/>
            <person name="Jones D.A.B."/>
            <person name="Phan H.T."/>
            <person name="Tan K.-C."/>
            <person name="Hane J.K."/>
        </authorList>
    </citation>
    <scope>NUCLEOTIDE SEQUENCE [LARGE SCALE GENOMIC DNA]</scope>
    <source>
        <strain evidence="3">SN15 / ATCC MYA-4574 / FGSC 10173)</strain>
    </source>
</reference>
<protein>
    <submittedName>
        <fullName evidence="2">Uncharacterized protein</fullName>
    </submittedName>
</protein>
<organism evidence="2 3">
    <name type="scientific">Phaeosphaeria nodorum (strain SN15 / ATCC MYA-4574 / FGSC 10173)</name>
    <name type="common">Glume blotch fungus</name>
    <name type="synonym">Parastagonospora nodorum</name>
    <dbReference type="NCBI Taxonomy" id="321614"/>
    <lineage>
        <taxon>Eukaryota</taxon>
        <taxon>Fungi</taxon>
        <taxon>Dikarya</taxon>
        <taxon>Ascomycota</taxon>
        <taxon>Pezizomycotina</taxon>
        <taxon>Dothideomycetes</taxon>
        <taxon>Pleosporomycetidae</taxon>
        <taxon>Pleosporales</taxon>
        <taxon>Pleosporineae</taxon>
        <taxon>Phaeosphaeriaceae</taxon>
        <taxon>Parastagonospora</taxon>
    </lineage>
</organism>
<dbReference type="RefSeq" id="XP_001804328.1">
    <property type="nucleotide sequence ID" value="XM_001804276.1"/>
</dbReference>
<dbReference type="EMBL" id="CP069036">
    <property type="protein sequence ID" value="QRD03105.1"/>
    <property type="molecule type" value="Genomic_DNA"/>
</dbReference>
<keyword evidence="3" id="KW-1185">Reference proteome</keyword>
<evidence type="ECO:0000313" key="3">
    <source>
        <dbReference type="Proteomes" id="UP000663193"/>
    </source>
</evidence>
<dbReference type="KEGG" id="pno:SNOG_14131"/>
<accession>A0A7U2FD69</accession>
<evidence type="ECO:0000313" key="2">
    <source>
        <dbReference type="EMBL" id="QRD03105.1"/>
    </source>
</evidence>
<gene>
    <name evidence="2" type="ORF">JI435_141310</name>
</gene>
<dbReference type="AlphaFoldDB" id="A0A7U2FD69"/>